<evidence type="ECO:0000259" key="7">
    <source>
        <dbReference type="PROSITE" id="PS50850"/>
    </source>
</evidence>
<evidence type="ECO:0000256" key="3">
    <source>
        <dbReference type="ARBA" id="ARBA00022692"/>
    </source>
</evidence>
<accession>A0A4Q7ZRB3</accession>
<dbReference type="PANTHER" id="PTHR23513:SF17">
    <property type="entry name" value="MEMBRANE PROTEIN"/>
    <property type="match status" value="1"/>
</dbReference>
<evidence type="ECO:0000256" key="1">
    <source>
        <dbReference type="ARBA" id="ARBA00004651"/>
    </source>
</evidence>
<feature type="transmembrane region" description="Helical" evidence="6">
    <location>
        <begin position="163"/>
        <end position="192"/>
    </location>
</feature>
<keyword evidence="4 6" id="KW-1133">Transmembrane helix</keyword>
<feature type="transmembrane region" description="Helical" evidence="6">
    <location>
        <begin position="317"/>
        <end position="340"/>
    </location>
</feature>
<keyword evidence="3 6" id="KW-0812">Transmembrane</keyword>
<dbReference type="InterPro" id="IPR036259">
    <property type="entry name" value="MFS_trans_sf"/>
</dbReference>
<dbReference type="RefSeq" id="WP_165449600.1">
    <property type="nucleotide sequence ID" value="NZ_SHKY01000001.1"/>
</dbReference>
<dbReference type="PANTHER" id="PTHR23513">
    <property type="entry name" value="INTEGRAL MEMBRANE EFFLUX PROTEIN-RELATED"/>
    <property type="match status" value="1"/>
</dbReference>
<comment type="subcellular location">
    <subcellularLocation>
        <location evidence="1">Cell membrane</location>
        <topology evidence="1">Multi-pass membrane protein</topology>
    </subcellularLocation>
</comment>
<comment type="caution">
    <text evidence="8">The sequence shown here is derived from an EMBL/GenBank/DDBJ whole genome shotgun (WGS) entry which is preliminary data.</text>
</comment>
<feature type="transmembrane region" description="Helical" evidence="6">
    <location>
        <begin position="228"/>
        <end position="246"/>
    </location>
</feature>
<feature type="transmembrane region" description="Helical" evidence="6">
    <location>
        <begin position="258"/>
        <end position="284"/>
    </location>
</feature>
<proteinExistence type="predicted"/>
<dbReference type="AlphaFoldDB" id="A0A4Q7ZRB3"/>
<evidence type="ECO:0000313" key="8">
    <source>
        <dbReference type="EMBL" id="RZU53354.1"/>
    </source>
</evidence>
<organism evidence="8 9">
    <name type="scientific">Krasilnikovia cinnamomea</name>
    <dbReference type="NCBI Taxonomy" id="349313"/>
    <lineage>
        <taxon>Bacteria</taxon>
        <taxon>Bacillati</taxon>
        <taxon>Actinomycetota</taxon>
        <taxon>Actinomycetes</taxon>
        <taxon>Micromonosporales</taxon>
        <taxon>Micromonosporaceae</taxon>
        <taxon>Krasilnikovia</taxon>
    </lineage>
</organism>
<feature type="transmembrane region" description="Helical" evidence="6">
    <location>
        <begin position="92"/>
        <end position="117"/>
    </location>
</feature>
<dbReference type="Proteomes" id="UP000292564">
    <property type="component" value="Unassembled WGS sequence"/>
</dbReference>
<gene>
    <name evidence="8" type="ORF">EV385_5275</name>
</gene>
<evidence type="ECO:0000256" key="2">
    <source>
        <dbReference type="ARBA" id="ARBA00022475"/>
    </source>
</evidence>
<dbReference type="SUPFAM" id="SSF103473">
    <property type="entry name" value="MFS general substrate transporter"/>
    <property type="match status" value="1"/>
</dbReference>
<sequence>MTQTQIRPPKRTATGWGRVSLLLAGQGTSLVGDQVFFIAVVWAAAELGGTAAVTWVTLAESVPRALAMIFGGAVCDAFGPRAVLLRTTGVRVGVLAAASAVALTAESVPLLVAVAAVEGALLGLGTPSFGSLMPRMVPAAELGRANSLRTMVGRFAPIVGSPFGAWLVATGHLAGALAVVCVGCAVSLGCLLPATRALTPPPPTTGPRVPLWRRSGDGLALLRHDRRLRMLFLSSLCLDVAFAWPMNPGLPAVMIDRGWGVAAVGILIACWAVGALASAGLGALLGDRIPVPIRLVGGATGIAILLTVMIFAPTLPLMAAVAAALGFCSGQNGPAAVTLYQQAAPPDRLGAAMALVALSGIGCAPLAYAAIGALASLTSPTVAWTASALVAVGGPVAAARALRIPPAQQ</sequence>
<feature type="transmembrane region" description="Helical" evidence="6">
    <location>
        <begin position="291"/>
        <end position="311"/>
    </location>
</feature>
<feature type="transmembrane region" description="Helical" evidence="6">
    <location>
        <begin position="352"/>
        <end position="375"/>
    </location>
</feature>
<feature type="transmembrane region" description="Helical" evidence="6">
    <location>
        <begin position="381"/>
        <end position="402"/>
    </location>
</feature>
<evidence type="ECO:0000256" key="6">
    <source>
        <dbReference type="SAM" id="Phobius"/>
    </source>
</evidence>
<evidence type="ECO:0000256" key="5">
    <source>
        <dbReference type="ARBA" id="ARBA00023136"/>
    </source>
</evidence>
<dbReference type="Pfam" id="PF07690">
    <property type="entry name" value="MFS_1"/>
    <property type="match status" value="1"/>
</dbReference>
<keyword evidence="2" id="KW-1003">Cell membrane</keyword>
<dbReference type="PROSITE" id="PS50850">
    <property type="entry name" value="MFS"/>
    <property type="match status" value="1"/>
</dbReference>
<dbReference type="EMBL" id="SHKY01000001">
    <property type="protein sequence ID" value="RZU53354.1"/>
    <property type="molecule type" value="Genomic_DNA"/>
</dbReference>
<dbReference type="Gene3D" id="1.20.1250.20">
    <property type="entry name" value="MFS general substrate transporter like domains"/>
    <property type="match status" value="1"/>
</dbReference>
<reference evidence="8 9" key="1">
    <citation type="submission" date="2019-02" db="EMBL/GenBank/DDBJ databases">
        <title>Sequencing the genomes of 1000 actinobacteria strains.</title>
        <authorList>
            <person name="Klenk H.-P."/>
        </authorList>
    </citation>
    <scope>NUCLEOTIDE SEQUENCE [LARGE SCALE GENOMIC DNA]</scope>
    <source>
        <strain evidence="8 9">DSM 45162</strain>
    </source>
</reference>
<feature type="transmembrane region" description="Helical" evidence="6">
    <location>
        <begin position="21"/>
        <end position="45"/>
    </location>
</feature>
<keyword evidence="9" id="KW-1185">Reference proteome</keyword>
<name>A0A4Q7ZRB3_9ACTN</name>
<protein>
    <submittedName>
        <fullName evidence="8">Putative MFS family arabinose efflux permease</fullName>
    </submittedName>
</protein>
<evidence type="ECO:0000313" key="9">
    <source>
        <dbReference type="Proteomes" id="UP000292564"/>
    </source>
</evidence>
<dbReference type="InterPro" id="IPR020846">
    <property type="entry name" value="MFS_dom"/>
</dbReference>
<dbReference type="GO" id="GO:0022857">
    <property type="term" value="F:transmembrane transporter activity"/>
    <property type="evidence" value="ECO:0007669"/>
    <property type="project" value="InterPro"/>
</dbReference>
<feature type="transmembrane region" description="Helical" evidence="6">
    <location>
        <begin position="65"/>
        <end position="85"/>
    </location>
</feature>
<keyword evidence="5 6" id="KW-0472">Membrane</keyword>
<dbReference type="CDD" id="cd06173">
    <property type="entry name" value="MFS_MefA_like"/>
    <property type="match status" value="1"/>
</dbReference>
<feature type="domain" description="Major facilitator superfamily (MFS) profile" evidence="7">
    <location>
        <begin position="13"/>
        <end position="409"/>
    </location>
</feature>
<evidence type="ECO:0000256" key="4">
    <source>
        <dbReference type="ARBA" id="ARBA00022989"/>
    </source>
</evidence>
<dbReference type="GO" id="GO:0005886">
    <property type="term" value="C:plasma membrane"/>
    <property type="evidence" value="ECO:0007669"/>
    <property type="project" value="UniProtKB-SubCell"/>
</dbReference>
<dbReference type="InterPro" id="IPR011701">
    <property type="entry name" value="MFS"/>
</dbReference>